<dbReference type="GO" id="GO:0005524">
    <property type="term" value="F:ATP binding"/>
    <property type="evidence" value="ECO:0007669"/>
    <property type="project" value="UniProtKB-KW"/>
</dbReference>
<reference evidence="10" key="1">
    <citation type="submission" date="2021-01" db="EMBL/GenBank/DDBJ databases">
        <authorList>
            <person name="Corre E."/>
            <person name="Pelletier E."/>
            <person name="Niang G."/>
            <person name="Scheremetjew M."/>
            <person name="Finn R."/>
            <person name="Kale V."/>
            <person name="Holt S."/>
            <person name="Cochrane G."/>
            <person name="Meng A."/>
            <person name="Brown T."/>
            <person name="Cohen L."/>
        </authorList>
    </citation>
    <scope>NUCLEOTIDE SEQUENCE</scope>
    <source>
        <strain evidence="10">CCMP1381</strain>
    </source>
</reference>
<dbReference type="EMBL" id="HBGS01055606">
    <property type="protein sequence ID" value="CAD9476898.1"/>
    <property type="molecule type" value="Transcribed_RNA"/>
</dbReference>
<feature type="region of interest" description="Disordered" evidence="8">
    <location>
        <begin position="53"/>
        <end position="92"/>
    </location>
</feature>
<feature type="region of interest" description="Disordered" evidence="8">
    <location>
        <begin position="120"/>
        <end position="157"/>
    </location>
</feature>
<accession>A0A7S2H0E7</accession>
<keyword evidence="7" id="KW-0829">Tyrosine-protein kinase</keyword>
<proteinExistence type="predicted"/>
<evidence type="ECO:0000256" key="3">
    <source>
        <dbReference type="ARBA" id="ARBA00022679"/>
    </source>
</evidence>
<dbReference type="InterPro" id="IPR013761">
    <property type="entry name" value="SAM/pointed_sf"/>
</dbReference>
<evidence type="ECO:0000256" key="7">
    <source>
        <dbReference type="ARBA" id="ARBA00023137"/>
    </source>
</evidence>
<dbReference type="AlphaFoldDB" id="A0A7S2H0E7"/>
<dbReference type="EC" id="2.7.10.2" evidence="1"/>
<evidence type="ECO:0000256" key="1">
    <source>
        <dbReference type="ARBA" id="ARBA00011903"/>
    </source>
</evidence>
<evidence type="ECO:0000256" key="5">
    <source>
        <dbReference type="ARBA" id="ARBA00022777"/>
    </source>
</evidence>
<evidence type="ECO:0000259" key="9">
    <source>
        <dbReference type="Pfam" id="PF22931"/>
    </source>
</evidence>
<dbReference type="InterPro" id="IPR055175">
    <property type="entry name" value="ACK/TNK-like_SAM"/>
</dbReference>
<keyword evidence="5" id="KW-0418">Kinase</keyword>
<protein>
    <recommendedName>
        <fullName evidence="1">non-specific protein-tyrosine kinase</fullName>
        <ecNumber evidence="1">2.7.10.2</ecNumber>
    </recommendedName>
</protein>
<evidence type="ECO:0000256" key="4">
    <source>
        <dbReference type="ARBA" id="ARBA00022741"/>
    </source>
</evidence>
<dbReference type="Gene3D" id="1.10.150.50">
    <property type="entry name" value="Transcription Factor, Ets-1"/>
    <property type="match status" value="1"/>
</dbReference>
<gene>
    <name evidence="10" type="ORF">DSPE1174_LOCUS28867</name>
</gene>
<feature type="compositionally biased region" description="Basic residues" evidence="8">
    <location>
        <begin position="60"/>
        <end position="69"/>
    </location>
</feature>
<sequence length="245" mass="27848">MNYGQYEGRPSLESWSQDLALFTRRAEKAIGASESIAEALEMYRYQQKLEEARKLEEAKRRRSQRKTKRQTSFPEKHRSDESSTGQEIAFNNEAGVATNDDIYTLKSGFKFRIDVEMIHEESQHEESPAINAPAADPEIDGMISRPPPSHDDSKTTQAHLQGINLTQFLQTAKLTQYESALEDLGIEEFEDLLAVEEELLESSVGMRKVEIKRLHRKLASKVAEVQEALTDRDDILTTAEECSAR</sequence>
<keyword evidence="4" id="KW-0547">Nucleotide-binding</keyword>
<keyword evidence="2" id="KW-0728">SH3 domain</keyword>
<organism evidence="10">
    <name type="scientific">Octactis speculum</name>
    <dbReference type="NCBI Taxonomy" id="3111310"/>
    <lineage>
        <taxon>Eukaryota</taxon>
        <taxon>Sar</taxon>
        <taxon>Stramenopiles</taxon>
        <taxon>Ochrophyta</taxon>
        <taxon>Dictyochophyceae</taxon>
        <taxon>Dictyochales</taxon>
        <taxon>Dictyochaceae</taxon>
        <taxon>Octactis</taxon>
    </lineage>
</organism>
<evidence type="ECO:0000256" key="6">
    <source>
        <dbReference type="ARBA" id="ARBA00022840"/>
    </source>
</evidence>
<dbReference type="GO" id="GO:0004715">
    <property type="term" value="F:non-membrane spanning protein tyrosine kinase activity"/>
    <property type="evidence" value="ECO:0007669"/>
    <property type="project" value="UniProtKB-EC"/>
</dbReference>
<feature type="domain" description="ACK/TNK-like SAM" evidence="9">
    <location>
        <begin position="165"/>
        <end position="218"/>
    </location>
</feature>
<evidence type="ECO:0000256" key="2">
    <source>
        <dbReference type="ARBA" id="ARBA00022443"/>
    </source>
</evidence>
<evidence type="ECO:0000256" key="8">
    <source>
        <dbReference type="SAM" id="MobiDB-lite"/>
    </source>
</evidence>
<name>A0A7S2H0E7_9STRA</name>
<keyword evidence="6" id="KW-0067">ATP-binding</keyword>
<evidence type="ECO:0000313" key="10">
    <source>
        <dbReference type="EMBL" id="CAD9476898.1"/>
    </source>
</evidence>
<dbReference type="Pfam" id="PF22931">
    <property type="entry name" value="SAM_TNK"/>
    <property type="match status" value="1"/>
</dbReference>
<keyword evidence="3" id="KW-0808">Transferase</keyword>